<proteinExistence type="predicted"/>
<gene>
    <name evidence="1" type="ORF">F511_21372</name>
</gene>
<reference evidence="1 2" key="1">
    <citation type="journal article" date="2015" name="Proc. Natl. Acad. Sci. U.S.A.">
        <title>The resurrection genome of Boea hygrometrica: A blueprint for survival of dehydration.</title>
        <authorList>
            <person name="Xiao L."/>
            <person name="Yang G."/>
            <person name="Zhang L."/>
            <person name="Yang X."/>
            <person name="Zhao S."/>
            <person name="Ji Z."/>
            <person name="Zhou Q."/>
            <person name="Hu M."/>
            <person name="Wang Y."/>
            <person name="Chen M."/>
            <person name="Xu Y."/>
            <person name="Jin H."/>
            <person name="Xiao X."/>
            <person name="Hu G."/>
            <person name="Bao F."/>
            <person name="Hu Y."/>
            <person name="Wan P."/>
            <person name="Li L."/>
            <person name="Deng X."/>
            <person name="Kuang T."/>
            <person name="Xiang C."/>
            <person name="Zhu J.K."/>
            <person name="Oliver M.J."/>
            <person name="He Y."/>
        </authorList>
    </citation>
    <scope>NUCLEOTIDE SEQUENCE [LARGE SCALE GENOMIC DNA]</scope>
    <source>
        <strain evidence="2">cv. XS01</strain>
    </source>
</reference>
<accession>A0A2Z7BMK1</accession>
<dbReference type="EMBL" id="KV004558">
    <property type="protein sequence ID" value="KZV35536.1"/>
    <property type="molecule type" value="Genomic_DNA"/>
</dbReference>
<dbReference type="GO" id="GO:0008168">
    <property type="term" value="F:methyltransferase activity"/>
    <property type="evidence" value="ECO:0007669"/>
    <property type="project" value="UniProtKB-KW"/>
</dbReference>
<dbReference type="Proteomes" id="UP000250235">
    <property type="component" value="Unassembled WGS sequence"/>
</dbReference>
<protein>
    <submittedName>
        <fullName evidence="1">Histone-lysine N-methyltransferase SUVR5-like</fullName>
    </submittedName>
</protein>
<evidence type="ECO:0000313" key="2">
    <source>
        <dbReference type="Proteomes" id="UP000250235"/>
    </source>
</evidence>
<dbReference type="AlphaFoldDB" id="A0A2Z7BMK1"/>
<keyword evidence="1" id="KW-0808">Transferase</keyword>
<sequence>MEGRWWYEARKEVARPSGRVKAESWWPHPMSAARPPFCVPRPSHAGLVSSRGSAKGADRTWGWSCRRGSGQGRPEHYSPKACGRLSIRRRQLGFVWCSAGSAGAVGRFD</sequence>
<keyword evidence="2" id="KW-1185">Reference proteome</keyword>
<dbReference type="GO" id="GO:0032259">
    <property type="term" value="P:methylation"/>
    <property type="evidence" value="ECO:0007669"/>
    <property type="project" value="UniProtKB-KW"/>
</dbReference>
<evidence type="ECO:0000313" key="1">
    <source>
        <dbReference type="EMBL" id="KZV35536.1"/>
    </source>
</evidence>
<keyword evidence="1" id="KW-0489">Methyltransferase</keyword>
<name>A0A2Z7BMK1_9LAMI</name>
<organism evidence="1 2">
    <name type="scientific">Dorcoceras hygrometricum</name>
    <dbReference type="NCBI Taxonomy" id="472368"/>
    <lineage>
        <taxon>Eukaryota</taxon>
        <taxon>Viridiplantae</taxon>
        <taxon>Streptophyta</taxon>
        <taxon>Embryophyta</taxon>
        <taxon>Tracheophyta</taxon>
        <taxon>Spermatophyta</taxon>
        <taxon>Magnoliopsida</taxon>
        <taxon>eudicotyledons</taxon>
        <taxon>Gunneridae</taxon>
        <taxon>Pentapetalae</taxon>
        <taxon>asterids</taxon>
        <taxon>lamiids</taxon>
        <taxon>Lamiales</taxon>
        <taxon>Gesneriaceae</taxon>
        <taxon>Didymocarpoideae</taxon>
        <taxon>Trichosporeae</taxon>
        <taxon>Loxocarpinae</taxon>
        <taxon>Dorcoceras</taxon>
    </lineage>
</organism>